<gene>
    <name evidence="5" type="ORF">J4G33_12475</name>
</gene>
<dbReference type="PANTHER" id="PTHR10204:SF34">
    <property type="entry name" value="NAD(P)H DEHYDROGENASE [QUINONE] 1 ISOFORM 1"/>
    <property type="match status" value="1"/>
</dbReference>
<sequence length="223" mass="25129">MIPARPRILVVLGHPRSDSLCGGLAEAYAAGARAAGAEVTVLRLGETDFDLASREPSLLRWHGPDQDPAREPEVEQMIDGVREADHLVFVFPQWWGTYPAVLKGYVDRVFLSRFAFAYRESSALWDKRLTGRTARVIMTMDSPAWWDTVKYRRAAVTSLTQAVLWYCGVKTVGVTRLPRVRFSSAEKRAAWLARVEEMGRRDARRRPRPRAGTELSTASRTTP</sequence>
<dbReference type="InterPro" id="IPR051545">
    <property type="entry name" value="NAD(P)H_dehydrogenase_qn"/>
</dbReference>
<evidence type="ECO:0000256" key="2">
    <source>
        <dbReference type="ARBA" id="ARBA00023002"/>
    </source>
</evidence>
<dbReference type="SUPFAM" id="SSF52218">
    <property type="entry name" value="Flavoproteins"/>
    <property type="match status" value="1"/>
</dbReference>
<dbReference type="GO" id="GO:0005829">
    <property type="term" value="C:cytosol"/>
    <property type="evidence" value="ECO:0007669"/>
    <property type="project" value="TreeGrafter"/>
</dbReference>
<dbReference type="Proteomes" id="UP000664209">
    <property type="component" value="Unassembled WGS sequence"/>
</dbReference>
<keyword evidence="6" id="KW-1185">Reference proteome</keyword>
<dbReference type="Gene3D" id="3.40.50.360">
    <property type="match status" value="1"/>
</dbReference>
<feature type="domain" description="Flavodoxin-like fold" evidence="4">
    <location>
        <begin position="7"/>
        <end position="195"/>
    </location>
</feature>
<dbReference type="RefSeq" id="WP_208056291.1">
    <property type="nucleotide sequence ID" value="NZ_JAGEMK010000006.1"/>
</dbReference>
<feature type="region of interest" description="Disordered" evidence="3">
    <location>
        <begin position="198"/>
        <end position="223"/>
    </location>
</feature>
<protein>
    <submittedName>
        <fullName evidence="5">NAD(P)H-dependent oxidoreductase</fullName>
    </submittedName>
</protein>
<dbReference type="PANTHER" id="PTHR10204">
    <property type="entry name" value="NAD P H OXIDOREDUCTASE-RELATED"/>
    <property type="match status" value="1"/>
</dbReference>
<name>A0A939RVQ0_9CELL</name>
<dbReference type="GO" id="GO:0003955">
    <property type="term" value="F:NAD(P)H dehydrogenase (quinone) activity"/>
    <property type="evidence" value="ECO:0007669"/>
    <property type="project" value="TreeGrafter"/>
</dbReference>
<comment type="caution">
    <text evidence="5">The sequence shown here is derived from an EMBL/GenBank/DDBJ whole genome shotgun (WGS) entry which is preliminary data.</text>
</comment>
<comment type="similarity">
    <text evidence="1">Belongs to the NAD(P)H dehydrogenase (quinone) family.</text>
</comment>
<accession>A0A939RVQ0</accession>
<evidence type="ECO:0000259" key="4">
    <source>
        <dbReference type="Pfam" id="PF02525"/>
    </source>
</evidence>
<dbReference type="Pfam" id="PF02525">
    <property type="entry name" value="Flavodoxin_2"/>
    <property type="match status" value="1"/>
</dbReference>
<keyword evidence="2" id="KW-0560">Oxidoreductase</keyword>
<dbReference type="InterPro" id="IPR003680">
    <property type="entry name" value="Flavodoxin_fold"/>
</dbReference>
<evidence type="ECO:0000256" key="3">
    <source>
        <dbReference type="SAM" id="MobiDB-lite"/>
    </source>
</evidence>
<dbReference type="EMBL" id="JAGEMK010000006">
    <property type="protein sequence ID" value="MBO1752620.1"/>
    <property type="molecule type" value="Genomic_DNA"/>
</dbReference>
<proteinExistence type="inferred from homology"/>
<evidence type="ECO:0000313" key="6">
    <source>
        <dbReference type="Proteomes" id="UP000664209"/>
    </source>
</evidence>
<dbReference type="AlphaFoldDB" id="A0A939RVQ0"/>
<feature type="compositionally biased region" description="Polar residues" evidence="3">
    <location>
        <begin position="214"/>
        <end position="223"/>
    </location>
</feature>
<organism evidence="5 6">
    <name type="scientific">Actinotalea soli</name>
    <dbReference type="NCBI Taxonomy" id="2819234"/>
    <lineage>
        <taxon>Bacteria</taxon>
        <taxon>Bacillati</taxon>
        <taxon>Actinomycetota</taxon>
        <taxon>Actinomycetes</taxon>
        <taxon>Micrococcales</taxon>
        <taxon>Cellulomonadaceae</taxon>
        <taxon>Actinotalea</taxon>
    </lineage>
</organism>
<evidence type="ECO:0000256" key="1">
    <source>
        <dbReference type="ARBA" id="ARBA00006252"/>
    </source>
</evidence>
<reference evidence="5" key="1">
    <citation type="submission" date="2021-03" db="EMBL/GenBank/DDBJ databases">
        <title>Actinotalea soli sp. nov., isolated from soil.</title>
        <authorList>
            <person name="Ping W."/>
            <person name="Zhang J."/>
        </authorList>
    </citation>
    <scope>NUCLEOTIDE SEQUENCE</scope>
    <source>
        <strain evidence="5">BY-33</strain>
    </source>
</reference>
<dbReference type="InterPro" id="IPR029039">
    <property type="entry name" value="Flavoprotein-like_sf"/>
</dbReference>
<evidence type="ECO:0000313" key="5">
    <source>
        <dbReference type="EMBL" id="MBO1752620.1"/>
    </source>
</evidence>